<feature type="domain" description="Aminotransferase class I/classII large" evidence="2">
    <location>
        <begin position="26"/>
        <end position="274"/>
    </location>
</feature>
<dbReference type="Pfam" id="PF00155">
    <property type="entry name" value="Aminotran_1_2"/>
    <property type="match status" value="1"/>
</dbReference>
<dbReference type="PANTHER" id="PTHR43795">
    <property type="entry name" value="BIFUNCTIONAL ASPARTATE AMINOTRANSFERASE AND GLUTAMATE/ASPARTATE-PREPHENATE AMINOTRANSFERASE-RELATED"/>
    <property type="match status" value="1"/>
</dbReference>
<comment type="caution">
    <text evidence="3">The sequence shown here is derived from an EMBL/GenBank/DDBJ whole genome shotgun (WGS) entry which is preliminary data.</text>
</comment>
<dbReference type="InterPro" id="IPR004839">
    <property type="entry name" value="Aminotransferase_I/II_large"/>
</dbReference>
<gene>
    <name evidence="3" type="ORF">SLS60_008134</name>
</gene>
<dbReference type="EMBL" id="JAKJXO020000011">
    <property type="protein sequence ID" value="KAL1598988.1"/>
    <property type="molecule type" value="Genomic_DNA"/>
</dbReference>
<accession>A0ABR3R3J4</accession>
<evidence type="ECO:0000313" key="4">
    <source>
        <dbReference type="Proteomes" id="UP001521785"/>
    </source>
</evidence>
<protein>
    <recommendedName>
        <fullName evidence="2">Aminotransferase class I/classII large domain-containing protein</fullName>
    </recommendedName>
</protein>
<proteinExistence type="predicted"/>
<keyword evidence="1" id="KW-0663">Pyridoxal phosphate</keyword>
<dbReference type="InterPro" id="IPR015421">
    <property type="entry name" value="PyrdxlP-dep_Trfase_major"/>
</dbReference>
<dbReference type="InterPro" id="IPR050478">
    <property type="entry name" value="Ethylene_sulfur-biosynth"/>
</dbReference>
<reference evidence="3 4" key="1">
    <citation type="submission" date="2024-02" db="EMBL/GenBank/DDBJ databases">
        <title>De novo assembly and annotation of 12 fungi associated with fruit tree decline syndrome in Ontario, Canada.</title>
        <authorList>
            <person name="Sulman M."/>
            <person name="Ellouze W."/>
            <person name="Ilyukhin E."/>
        </authorList>
    </citation>
    <scope>NUCLEOTIDE SEQUENCE [LARGE SCALE GENOMIC DNA]</scope>
    <source>
        <strain evidence="3 4">M42-189</strain>
    </source>
</reference>
<evidence type="ECO:0000259" key="2">
    <source>
        <dbReference type="Pfam" id="PF00155"/>
    </source>
</evidence>
<dbReference type="Proteomes" id="UP001521785">
    <property type="component" value="Unassembled WGS sequence"/>
</dbReference>
<evidence type="ECO:0000313" key="3">
    <source>
        <dbReference type="EMBL" id="KAL1598988.1"/>
    </source>
</evidence>
<dbReference type="Gene3D" id="3.40.640.10">
    <property type="entry name" value="Type I PLP-dependent aspartate aminotransferase-like (Major domain)"/>
    <property type="match status" value="1"/>
</dbReference>
<dbReference type="Gene3D" id="3.90.1150.10">
    <property type="entry name" value="Aspartate Aminotransferase, domain 1"/>
    <property type="match status" value="1"/>
</dbReference>
<sequence length="281" mass="32001">MHPSTIPVFVSNDGIDQFSPDILPRYEVALKYAEEQSLKVKILVLCNPHNPLGRCYPPSTLIALLCFCNTHKIHLIADEIYAMSVYSCSQDSTRFTSVLSLDWEKYIDPQYFHHVYGMSKDFACGGLRIGSFWTLNDELQRAATALANFHHSGTVNALLACTVLENEAFVASFLAKSLKRVAEASQLARSLLDEAGIQYTPANAGFFLWINLAPWLRREDGDDGWKRERKLMERLIEVSVYVAGGQMQNAEEPGWFRLVFTRDERLMREGLKRLRRVCRMA</sequence>
<evidence type="ECO:0000256" key="1">
    <source>
        <dbReference type="ARBA" id="ARBA00022898"/>
    </source>
</evidence>
<dbReference type="InterPro" id="IPR015422">
    <property type="entry name" value="PyrdxlP-dep_Trfase_small"/>
</dbReference>
<dbReference type="SUPFAM" id="SSF53383">
    <property type="entry name" value="PLP-dependent transferases"/>
    <property type="match status" value="1"/>
</dbReference>
<dbReference type="PANTHER" id="PTHR43795:SF39">
    <property type="entry name" value="AMINOTRANSFERASE CLASS I_CLASSII DOMAIN-CONTAINING PROTEIN"/>
    <property type="match status" value="1"/>
</dbReference>
<keyword evidence="4" id="KW-1185">Reference proteome</keyword>
<dbReference type="CDD" id="cd00609">
    <property type="entry name" value="AAT_like"/>
    <property type="match status" value="1"/>
</dbReference>
<dbReference type="InterPro" id="IPR015424">
    <property type="entry name" value="PyrdxlP-dep_Trfase"/>
</dbReference>
<name>A0ABR3R3J4_9PLEO</name>
<organism evidence="3 4">
    <name type="scientific">Paraconiothyrium brasiliense</name>
    <dbReference type="NCBI Taxonomy" id="300254"/>
    <lineage>
        <taxon>Eukaryota</taxon>
        <taxon>Fungi</taxon>
        <taxon>Dikarya</taxon>
        <taxon>Ascomycota</taxon>
        <taxon>Pezizomycotina</taxon>
        <taxon>Dothideomycetes</taxon>
        <taxon>Pleosporomycetidae</taxon>
        <taxon>Pleosporales</taxon>
        <taxon>Massarineae</taxon>
        <taxon>Didymosphaeriaceae</taxon>
        <taxon>Paraconiothyrium</taxon>
    </lineage>
</organism>
<dbReference type="PRINTS" id="PR00753">
    <property type="entry name" value="ACCSYNTHASE"/>
</dbReference>